<dbReference type="VEuPathDB" id="PlasmoDB:PCYB_133470"/>
<dbReference type="EMBL" id="DF157105">
    <property type="protein sequence ID" value="GAB68473.1"/>
    <property type="molecule type" value="Genomic_DNA"/>
</dbReference>
<reference evidence="2 3" key="1">
    <citation type="journal article" date="2012" name="Nat. Genet.">
        <title>Plasmodium cynomolgi genome sequences provide insight into Plasmodium vivax and the monkey malaria clade.</title>
        <authorList>
            <person name="Tachibana S."/>
            <person name="Sullivan S.A."/>
            <person name="Kawai S."/>
            <person name="Nakamura S."/>
            <person name="Kim H.R."/>
            <person name="Goto N."/>
            <person name="Arisue N."/>
            <person name="Palacpac N.M.Q."/>
            <person name="Honma H."/>
            <person name="Yagi M."/>
            <person name="Tougan T."/>
            <person name="Katakai Y."/>
            <person name="Kaneko O."/>
            <person name="Mita T."/>
            <person name="Kita K."/>
            <person name="Yasutomi Y."/>
            <person name="Sutton P.L."/>
            <person name="Shakhbatyan R."/>
            <person name="Horii T."/>
            <person name="Yasunaga T."/>
            <person name="Barnwell J.W."/>
            <person name="Escalante A.A."/>
            <person name="Carlton J.M."/>
            <person name="Tanabe K."/>
        </authorList>
    </citation>
    <scope>NUCLEOTIDE SEQUENCE [LARGE SCALE GENOMIC DNA]</scope>
    <source>
        <strain evidence="2 3">B</strain>
    </source>
</reference>
<sequence>MTEESSPKGDVETSGKSPPRDNSKKCKYAYKRRELEGGPEAEGGDEHDRSLKKINSSRNISEETKPPDLLINYYYEWEDIPTVSRLPYGLVGKEKDALWKRCVRSVGIGLGGEEANVKCEPQGEEANVKCEPQGDEANVKCDTLGSRDELRLAGGAPDAQPIEGELGERATEGAARSGGDFLATLVYEDIVEYIYKIEKRGSKLRCATGPVAGVAGIAANVENATDTVNTANAENATDTANAANGANAANAANGANATNAANGANAAQPPRGDCPTGAARHSVDREDGEANWVDDFVTLTNIQILAKNTKLFTAWGRLEIVLPYITSQCGSPRSCLCKKSFLTMKHLCMSIKGDKLNICRYFVKSFPYVVRKMDSKNHFLDECACQLIDHFMKHSSGVNDYEMLRVMCSFSDNKNASIIKKLSFFVYLFLKNLPTSELVSLPVRDFAHCFLHFINAKLEETKKYMKQTFTLLLTVHSEDDLVSFLLDGAPKKGNVLFLEREIRAFLRSRSCGDACEPLKKKYATFHQFRNSKSLSKAPKTSSFVL</sequence>
<proteinExistence type="predicted"/>
<accession>K6UMC0</accession>
<feature type="compositionally biased region" description="Basic and acidic residues" evidence="1">
    <location>
        <begin position="1"/>
        <end position="24"/>
    </location>
</feature>
<keyword evidence="3" id="KW-1185">Reference proteome</keyword>
<feature type="region of interest" description="Disordered" evidence="1">
    <location>
        <begin position="1"/>
        <end position="63"/>
    </location>
</feature>
<organism evidence="2 3">
    <name type="scientific">Plasmodium cynomolgi (strain B)</name>
    <dbReference type="NCBI Taxonomy" id="1120755"/>
    <lineage>
        <taxon>Eukaryota</taxon>
        <taxon>Sar</taxon>
        <taxon>Alveolata</taxon>
        <taxon>Apicomplexa</taxon>
        <taxon>Aconoidasida</taxon>
        <taxon>Haemosporida</taxon>
        <taxon>Plasmodiidae</taxon>
        <taxon>Plasmodium</taxon>
        <taxon>Plasmodium (Plasmodium)</taxon>
    </lineage>
</organism>
<dbReference type="Proteomes" id="UP000006319">
    <property type="component" value="Chromosome 13"/>
</dbReference>
<feature type="region of interest" description="Disordered" evidence="1">
    <location>
        <begin position="260"/>
        <end position="281"/>
    </location>
</feature>
<dbReference type="AlphaFoldDB" id="K6UMC0"/>
<protein>
    <submittedName>
        <fullName evidence="2">Uncharacterized protein</fullName>
    </submittedName>
</protein>
<dbReference type="InterPro" id="IPR011989">
    <property type="entry name" value="ARM-like"/>
</dbReference>
<dbReference type="Gene3D" id="1.25.10.10">
    <property type="entry name" value="Leucine-rich Repeat Variant"/>
    <property type="match status" value="1"/>
</dbReference>
<dbReference type="GeneID" id="14694847"/>
<dbReference type="KEGG" id="pcy:PCYB_133470"/>
<evidence type="ECO:0000313" key="2">
    <source>
        <dbReference type="EMBL" id="GAB68473.1"/>
    </source>
</evidence>
<dbReference type="eggNOG" id="ENOG502QPUC">
    <property type="taxonomic scope" value="Eukaryota"/>
</dbReference>
<evidence type="ECO:0000256" key="1">
    <source>
        <dbReference type="SAM" id="MobiDB-lite"/>
    </source>
</evidence>
<dbReference type="OrthoDB" id="375798at2759"/>
<feature type="non-terminal residue" evidence="2">
    <location>
        <position position="545"/>
    </location>
</feature>
<gene>
    <name evidence="2" type="ORF">PCYB_133470</name>
</gene>
<evidence type="ECO:0000313" key="3">
    <source>
        <dbReference type="Proteomes" id="UP000006319"/>
    </source>
</evidence>
<name>K6UMC0_PLACD</name>
<dbReference type="PhylomeDB" id="K6UMC0"/>
<dbReference type="RefSeq" id="XP_004224420.1">
    <property type="nucleotide sequence ID" value="XM_004224372.1"/>
</dbReference>